<organism evidence="1 2">
    <name type="scientific">Brevibacillus panacihumi W25</name>
    <dbReference type="NCBI Taxonomy" id="1408254"/>
    <lineage>
        <taxon>Bacteria</taxon>
        <taxon>Bacillati</taxon>
        <taxon>Bacillota</taxon>
        <taxon>Bacilli</taxon>
        <taxon>Bacillales</taxon>
        <taxon>Paenibacillaceae</taxon>
        <taxon>Brevibacillus</taxon>
    </lineage>
</organism>
<gene>
    <name evidence="1" type="ORF">T458_22365</name>
</gene>
<proteinExistence type="predicted"/>
<protein>
    <submittedName>
        <fullName evidence="1">Uncharacterized protein</fullName>
    </submittedName>
</protein>
<name>V6M5T8_9BACL</name>
<evidence type="ECO:0000313" key="1">
    <source>
        <dbReference type="EMBL" id="EST53966.1"/>
    </source>
</evidence>
<accession>V6M5T8</accession>
<reference evidence="1 2" key="1">
    <citation type="journal article" date="2014" name="Genome Announc.">
        <title>Draft Genome Sequence of Brevibacillus panacihumi Strain W25, a Halotolerant Hydrocarbon-Degrading Bacterium.</title>
        <authorList>
            <person name="Wang X."/>
            <person name="Jin D."/>
            <person name="Zhou L."/>
            <person name="Wu L."/>
            <person name="An W."/>
            <person name="Chen Y."/>
            <person name="Zhao L."/>
        </authorList>
    </citation>
    <scope>NUCLEOTIDE SEQUENCE [LARGE SCALE GENOMIC DNA]</scope>
    <source>
        <strain evidence="1 2">W25</strain>
    </source>
</reference>
<dbReference type="AlphaFoldDB" id="V6M5T8"/>
<sequence length="45" mass="5629">MFVKVYRYRIKPEEIQQPYQRFLDVPDSEEDILEEDYLQMMDIQS</sequence>
<dbReference type="HOGENOM" id="CLU_3196909_0_0_9"/>
<dbReference type="PATRIC" id="fig|1408254.3.peg.4390"/>
<evidence type="ECO:0000313" key="2">
    <source>
        <dbReference type="Proteomes" id="UP000017973"/>
    </source>
</evidence>
<dbReference type="RefSeq" id="WP_023558249.1">
    <property type="nucleotide sequence ID" value="NZ_KI629785.1"/>
</dbReference>
<dbReference type="Proteomes" id="UP000017973">
    <property type="component" value="Unassembled WGS sequence"/>
</dbReference>
<dbReference type="EMBL" id="AYJU01000017">
    <property type="protein sequence ID" value="EST53966.1"/>
    <property type="molecule type" value="Genomic_DNA"/>
</dbReference>
<comment type="caution">
    <text evidence="1">The sequence shown here is derived from an EMBL/GenBank/DDBJ whole genome shotgun (WGS) entry which is preliminary data.</text>
</comment>
<keyword evidence="2" id="KW-1185">Reference proteome</keyword>